<name>A0AAE0NA87_9PEZI</name>
<dbReference type="EMBL" id="JAULSN010000003">
    <property type="protein sequence ID" value="KAK3376541.1"/>
    <property type="molecule type" value="Genomic_DNA"/>
</dbReference>
<evidence type="ECO:0000313" key="2">
    <source>
        <dbReference type="EMBL" id="KAK3376541.1"/>
    </source>
</evidence>
<keyword evidence="1" id="KW-0812">Transmembrane</keyword>
<reference evidence="2" key="1">
    <citation type="journal article" date="2023" name="Mol. Phylogenet. Evol.">
        <title>Genome-scale phylogeny and comparative genomics of the fungal order Sordariales.</title>
        <authorList>
            <person name="Hensen N."/>
            <person name="Bonometti L."/>
            <person name="Westerberg I."/>
            <person name="Brannstrom I.O."/>
            <person name="Guillou S."/>
            <person name="Cros-Aarteil S."/>
            <person name="Calhoun S."/>
            <person name="Haridas S."/>
            <person name="Kuo A."/>
            <person name="Mondo S."/>
            <person name="Pangilinan J."/>
            <person name="Riley R."/>
            <person name="LaButti K."/>
            <person name="Andreopoulos B."/>
            <person name="Lipzen A."/>
            <person name="Chen C."/>
            <person name="Yan M."/>
            <person name="Daum C."/>
            <person name="Ng V."/>
            <person name="Clum A."/>
            <person name="Steindorff A."/>
            <person name="Ohm R.A."/>
            <person name="Martin F."/>
            <person name="Silar P."/>
            <person name="Natvig D.O."/>
            <person name="Lalanne C."/>
            <person name="Gautier V."/>
            <person name="Ament-Velasquez S.L."/>
            <person name="Kruys A."/>
            <person name="Hutchinson M.I."/>
            <person name="Powell A.J."/>
            <person name="Barry K."/>
            <person name="Miller A.N."/>
            <person name="Grigoriev I.V."/>
            <person name="Debuchy R."/>
            <person name="Gladieux P."/>
            <person name="Hiltunen Thoren M."/>
            <person name="Johannesson H."/>
        </authorList>
    </citation>
    <scope>NUCLEOTIDE SEQUENCE</scope>
    <source>
        <strain evidence="2">CBS 958.72</strain>
    </source>
</reference>
<feature type="transmembrane region" description="Helical" evidence="1">
    <location>
        <begin position="304"/>
        <end position="326"/>
    </location>
</feature>
<organism evidence="2 3">
    <name type="scientific">Lasiosphaeria ovina</name>
    <dbReference type="NCBI Taxonomy" id="92902"/>
    <lineage>
        <taxon>Eukaryota</taxon>
        <taxon>Fungi</taxon>
        <taxon>Dikarya</taxon>
        <taxon>Ascomycota</taxon>
        <taxon>Pezizomycotina</taxon>
        <taxon>Sordariomycetes</taxon>
        <taxon>Sordariomycetidae</taxon>
        <taxon>Sordariales</taxon>
        <taxon>Lasiosphaeriaceae</taxon>
        <taxon>Lasiosphaeria</taxon>
    </lineage>
</organism>
<keyword evidence="1" id="KW-0472">Membrane</keyword>
<keyword evidence="3" id="KW-1185">Reference proteome</keyword>
<accession>A0AAE0NA87</accession>
<reference evidence="2" key="2">
    <citation type="submission" date="2023-06" db="EMBL/GenBank/DDBJ databases">
        <authorList>
            <consortium name="Lawrence Berkeley National Laboratory"/>
            <person name="Haridas S."/>
            <person name="Hensen N."/>
            <person name="Bonometti L."/>
            <person name="Westerberg I."/>
            <person name="Brannstrom I.O."/>
            <person name="Guillou S."/>
            <person name="Cros-Aarteil S."/>
            <person name="Calhoun S."/>
            <person name="Kuo A."/>
            <person name="Mondo S."/>
            <person name="Pangilinan J."/>
            <person name="Riley R."/>
            <person name="Labutti K."/>
            <person name="Andreopoulos B."/>
            <person name="Lipzen A."/>
            <person name="Chen C."/>
            <person name="Yanf M."/>
            <person name="Daum C."/>
            <person name="Ng V."/>
            <person name="Clum A."/>
            <person name="Steindorff A."/>
            <person name="Ohm R."/>
            <person name="Martin F."/>
            <person name="Silar P."/>
            <person name="Natvig D."/>
            <person name="Lalanne C."/>
            <person name="Gautier V."/>
            <person name="Ament-Velasquez S.L."/>
            <person name="Kruys A."/>
            <person name="Hutchinson M.I."/>
            <person name="Powell A.J."/>
            <person name="Barry K."/>
            <person name="Miller A.N."/>
            <person name="Grigoriev I.V."/>
            <person name="Debuchy R."/>
            <person name="Gladieux P."/>
            <person name="Thoren M.H."/>
            <person name="Johannesson H."/>
        </authorList>
    </citation>
    <scope>NUCLEOTIDE SEQUENCE</scope>
    <source>
        <strain evidence="2">CBS 958.72</strain>
    </source>
</reference>
<evidence type="ECO:0000313" key="3">
    <source>
        <dbReference type="Proteomes" id="UP001287356"/>
    </source>
</evidence>
<evidence type="ECO:0008006" key="4">
    <source>
        <dbReference type="Google" id="ProtNLM"/>
    </source>
</evidence>
<comment type="caution">
    <text evidence="2">The sequence shown here is derived from an EMBL/GenBank/DDBJ whole genome shotgun (WGS) entry which is preliminary data.</text>
</comment>
<sequence length="383" mass="42472">MDSLSISPATPLCPLDNRRSAPEFYVKFFAVSFTALAFFFKTIQQQEGRLLSWNALLFYLAPLGFVFKYAIALLGIFGVYSFRWLFGKVRPEQQQQQRDGHSDYEPLPADDTARRARRRHSLEAAARTVGKLLAALLFLVQCSGTIFLHGRRIERDAVATIDQKTLELACAGLLIGVVAVGQTLRLGAFGKTVPDAPTTRLNRFALFWRGGAHEKLAAFQLSVGMRFWTWAARNLLPSAIILGIVYREVLAGNLAKFLIISSWQICLLAAGPYFVSLCVLLALVPFTELRKDMGAGVRLSPRLFVPWLLFYPLLAAAVSVLSPVVLLDIVAPVMGAMLAVLVAWPGTYIYSFWEVSALSQAPQDSPCPLLWSDPVSQYILWLA</sequence>
<gene>
    <name evidence="2" type="ORF">B0T24DRAFT_700192</name>
</gene>
<keyword evidence="1" id="KW-1133">Transmembrane helix</keyword>
<feature type="transmembrane region" description="Helical" evidence="1">
    <location>
        <begin position="55"/>
        <end position="80"/>
    </location>
</feature>
<protein>
    <recommendedName>
        <fullName evidence="4">Transmembrane protein</fullName>
    </recommendedName>
</protein>
<proteinExistence type="predicted"/>
<feature type="transmembrane region" description="Helical" evidence="1">
    <location>
        <begin position="333"/>
        <end position="353"/>
    </location>
</feature>
<evidence type="ECO:0000256" key="1">
    <source>
        <dbReference type="SAM" id="Phobius"/>
    </source>
</evidence>
<feature type="transmembrane region" description="Helical" evidence="1">
    <location>
        <begin position="24"/>
        <end position="43"/>
    </location>
</feature>
<feature type="transmembrane region" description="Helical" evidence="1">
    <location>
        <begin position="258"/>
        <end position="284"/>
    </location>
</feature>
<dbReference type="Proteomes" id="UP001287356">
    <property type="component" value="Unassembled WGS sequence"/>
</dbReference>
<dbReference type="AlphaFoldDB" id="A0AAE0NA87"/>
<feature type="transmembrane region" description="Helical" evidence="1">
    <location>
        <begin position="227"/>
        <end position="246"/>
    </location>
</feature>